<dbReference type="EMBL" id="LVJH01000043">
    <property type="protein sequence ID" value="OAB39549.1"/>
    <property type="molecule type" value="Genomic_DNA"/>
</dbReference>
<reference evidence="1 2" key="1">
    <citation type="submission" date="2016-03" db="EMBL/GenBank/DDBJ databases">
        <title>Draft genome sequence of Paenibacillus glacialis DSM 22343.</title>
        <authorList>
            <person name="Shin S.-K."/>
            <person name="Yi H."/>
        </authorList>
    </citation>
    <scope>NUCLEOTIDE SEQUENCE [LARGE SCALE GENOMIC DNA]</scope>
    <source>
        <strain evidence="1 2">DSM 22343</strain>
    </source>
</reference>
<dbReference type="RefSeq" id="WP_068536012.1">
    <property type="nucleotide sequence ID" value="NZ_LVJH01000043.1"/>
</dbReference>
<protein>
    <recommendedName>
        <fullName evidence="3">Butirosin biosynthesis protein H N-terminal domain-containing protein</fullName>
    </recommendedName>
</protein>
<name>A0A168IPK2_9BACL</name>
<comment type="caution">
    <text evidence="1">The sequence shown here is derived from an EMBL/GenBank/DDBJ whole genome shotgun (WGS) entry which is preliminary data.</text>
</comment>
<sequence>MKLTLERKPFNEFWMNCMLNQAFSIAESAHSSYRFAAYLNIYSYFPWAAATDSEFRYPTIDSLYYLDDWTKFPLTGVIKLIEPGHFSNKETFTEEIKEVLRGGRNLSLNVDLYYWLPDSLAWKKFHWYHYSLFNGYDDERSSFYVIDDTLAGYFEYEVPEERLKKAFNNAEYNINTNYTGPAYYIYNLHPSIEPYELKISEVVENAERLARELEDFSMEGMWNVDTRQEKYSSHITYALIGINIICNRHIANVALIRTLQEQELLDENLCEALSERIEVIRDGWDEVKQAFVTHKFDRIREIERAEGLLSKEREFWRMLVDGA</sequence>
<keyword evidence="2" id="KW-1185">Reference proteome</keyword>
<evidence type="ECO:0000313" key="1">
    <source>
        <dbReference type="EMBL" id="OAB39549.1"/>
    </source>
</evidence>
<evidence type="ECO:0000313" key="2">
    <source>
        <dbReference type="Proteomes" id="UP000076967"/>
    </source>
</evidence>
<dbReference type="AlphaFoldDB" id="A0A168IPK2"/>
<evidence type="ECO:0008006" key="3">
    <source>
        <dbReference type="Google" id="ProtNLM"/>
    </source>
</evidence>
<organism evidence="1 2">
    <name type="scientific">Paenibacillus glacialis</name>
    <dbReference type="NCBI Taxonomy" id="494026"/>
    <lineage>
        <taxon>Bacteria</taxon>
        <taxon>Bacillati</taxon>
        <taxon>Bacillota</taxon>
        <taxon>Bacilli</taxon>
        <taxon>Bacillales</taxon>
        <taxon>Paenibacillaceae</taxon>
        <taxon>Paenibacillus</taxon>
    </lineage>
</organism>
<dbReference type="STRING" id="494026.PGLA_19320"/>
<dbReference type="OrthoDB" id="2530145at2"/>
<gene>
    <name evidence="1" type="ORF">PGLA_19320</name>
</gene>
<proteinExistence type="predicted"/>
<accession>A0A168IPK2</accession>
<dbReference type="Proteomes" id="UP000076967">
    <property type="component" value="Unassembled WGS sequence"/>
</dbReference>